<proteinExistence type="inferred from homology"/>
<dbReference type="RefSeq" id="WP_176950834.1">
    <property type="nucleotide sequence ID" value="NZ_JABXYK010000010.1"/>
</dbReference>
<evidence type="ECO:0000256" key="6">
    <source>
        <dbReference type="ARBA" id="ARBA00023125"/>
    </source>
</evidence>
<evidence type="ECO:0000256" key="5">
    <source>
        <dbReference type="ARBA" id="ARBA00023015"/>
    </source>
</evidence>
<dbReference type="InterPro" id="IPR050389">
    <property type="entry name" value="LysR-type_TF"/>
</dbReference>
<evidence type="ECO:0000313" key="9">
    <source>
        <dbReference type="EMBL" id="NVP56858.1"/>
    </source>
</evidence>
<dbReference type="NCBIfam" id="NF006564">
    <property type="entry name" value="PRK09071.1"/>
    <property type="match status" value="1"/>
</dbReference>
<dbReference type="Pfam" id="PF00126">
    <property type="entry name" value="HTH_1"/>
    <property type="match status" value="1"/>
</dbReference>
<name>A0ABX2QGJ6_9HYPH</name>
<evidence type="ECO:0000259" key="8">
    <source>
        <dbReference type="PROSITE" id="PS50931"/>
    </source>
</evidence>
<keyword evidence="3" id="KW-0328">Glycosyltransferase</keyword>
<comment type="similarity">
    <text evidence="1">Belongs to the LysR transcriptional regulatory family.</text>
</comment>
<protein>
    <submittedName>
        <fullName evidence="9">Glycosyl transferase family protein</fullName>
    </submittedName>
</protein>
<dbReference type="InterPro" id="IPR036320">
    <property type="entry name" value="Glycosyl_Trfase_fam3_N_dom_sf"/>
</dbReference>
<accession>A0ABX2QGJ6</accession>
<dbReference type="InterPro" id="IPR036388">
    <property type="entry name" value="WH-like_DNA-bd_sf"/>
</dbReference>
<dbReference type="InterPro" id="IPR000847">
    <property type="entry name" value="LysR_HTH_N"/>
</dbReference>
<feature type="domain" description="HTH lysR-type" evidence="8">
    <location>
        <begin position="18"/>
        <end position="74"/>
    </location>
</feature>
<evidence type="ECO:0000256" key="3">
    <source>
        <dbReference type="ARBA" id="ARBA00022676"/>
    </source>
</evidence>
<dbReference type="Gene3D" id="3.40.1030.10">
    <property type="entry name" value="Nucleoside phosphorylase/phosphoribosyltransferase catalytic domain"/>
    <property type="match status" value="1"/>
</dbReference>
<evidence type="ECO:0000256" key="2">
    <source>
        <dbReference type="ARBA" id="ARBA00022458"/>
    </source>
</evidence>
<dbReference type="Proteomes" id="UP000659172">
    <property type="component" value="Unassembled WGS sequence"/>
</dbReference>
<organism evidence="9 10">
    <name type="scientific">Mycoplana rhizolycopersici</name>
    <dbReference type="NCBI Taxonomy" id="2746702"/>
    <lineage>
        <taxon>Bacteria</taxon>
        <taxon>Pseudomonadati</taxon>
        <taxon>Pseudomonadota</taxon>
        <taxon>Alphaproteobacteria</taxon>
        <taxon>Hyphomicrobiales</taxon>
        <taxon>Rhizobiaceae</taxon>
        <taxon>Mycoplana</taxon>
    </lineage>
</organism>
<dbReference type="SUPFAM" id="SSF47648">
    <property type="entry name" value="Nucleoside phosphorylase/phosphoribosyltransferase N-terminal domain"/>
    <property type="match status" value="1"/>
</dbReference>
<dbReference type="InterPro" id="IPR035902">
    <property type="entry name" value="Nuc_phospho_transferase"/>
</dbReference>
<dbReference type="Pfam" id="PF00591">
    <property type="entry name" value="Glycos_transf_3"/>
    <property type="match status" value="1"/>
</dbReference>
<keyword evidence="6" id="KW-0238">DNA-binding</keyword>
<dbReference type="PANTHER" id="PTHR30118:SF15">
    <property type="entry name" value="TRANSCRIPTIONAL REGULATORY PROTEIN"/>
    <property type="match status" value="1"/>
</dbReference>
<keyword evidence="5" id="KW-0805">Transcription regulation</keyword>
<dbReference type="InterPro" id="IPR000312">
    <property type="entry name" value="Glycosyl_Trfase_fam3"/>
</dbReference>
<keyword evidence="7" id="KW-0804">Transcription</keyword>
<dbReference type="SUPFAM" id="SSF52418">
    <property type="entry name" value="Nucleoside phosphorylase/phosphoribosyltransferase catalytic domain"/>
    <property type="match status" value="1"/>
</dbReference>
<dbReference type="PROSITE" id="PS50931">
    <property type="entry name" value="HTH_LYSR"/>
    <property type="match status" value="1"/>
</dbReference>
<gene>
    <name evidence="9" type="ORF">HV823_16505</name>
</gene>
<dbReference type="Gene3D" id="1.20.970.10">
    <property type="entry name" value="Transferase, Pyrimidine Nucleoside Phosphorylase, Chain C"/>
    <property type="match status" value="1"/>
</dbReference>
<dbReference type="Pfam" id="PF02885">
    <property type="entry name" value="Glycos_trans_3N"/>
    <property type="match status" value="1"/>
</dbReference>
<keyword evidence="2" id="KW-0536">Nodulation</keyword>
<sequence>MSKVREMSGPNRSVRPADLRLLMVFDALMREGSVARAAASMGLQSPAVSRMLGQLREIYGDPLFLRTGKGLRPTPLAESVRLRLRALATEVDSLFAPAAVVSKPAGSDPSVGWDRPALIEAPPLAVQPNDVLEGAPTPISIATKLAGIGHNANPQRRLAKYIATTCAGQGQSRPLAIDEAEDALGIILRGEADLLQIGALLSTLQFRGATAMELAGFIRAARLQIGAQEATASRADLDWPAYISPKVRTAPWFIQAARLVASAGYRVLLHGHFGAGSEAGKLELAAQLTGIPVCSSMGDAERALDAAGIAYMPLAAFAPQLQRLIGLYPLLEMRLPINAMTHLLNPLSAPAVVLGVSRASSQDIQRDTAKLLGIPNLAIVGNTRDIAQFAPFRPTVIHRLVDGEAVDTFVPMRPTPARLMPTGMNAREYWHAVWRGAARDEAAETVIVTTAAVALMALKDGDAADFDAAVTYATELWKRRAVRSVERGSSFNVTQKAKLAG</sequence>
<dbReference type="Gene3D" id="1.10.10.10">
    <property type="entry name" value="Winged helix-like DNA-binding domain superfamily/Winged helix DNA-binding domain"/>
    <property type="match status" value="1"/>
</dbReference>
<dbReference type="PANTHER" id="PTHR30118">
    <property type="entry name" value="HTH-TYPE TRANSCRIPTIONAL REGULATOR LEUO-RELATED"/>
    <property type="match status" value="1"/>
</dbReference>
<dbReference type="GO" id="GO:0016740">
    <property type="term" value="F:transferase activity"/>
    <property type="evidence" value="ECO:0007669"/>
    <property type="project" value="UniProtKB-KW"/>
</dbReference>
<keyword evidence="10" id="KW-1185">Reference proteome</keyword>
<dbReference type="InterPro" id="IPR036390">
    <property type="entry name" value="WH_DNA-bd_sf"/>
</dbReference>
<dbReference type="SUPFAM" id="SSF46785">
    <property type="entry name" value="Winged helix' DNA-binding domain"/>
    <property type="match status" value="1"/>
</dbReference>
<dbReference type="EMBL" id="JABXYK010000010">
    <property type="protein sequence ID" value="NVP56858.1"/>
    <property type="molecule type" value="Genomic_DNA"/>
</dbReference>
<evidence type="ECO:0000313" key="10">
    <source>
        <dbReference type="Proteomes" id="UP000659172"/>
    </source>
</evidence>
<comment type="caution">
    <text evidence="9">The sequence shown here is derived from an EMBL/GenBank/DDBJ whole genome shotgun (WGS) entry which is preliminary data.</text>
</comment>
<evidence type="ECO:0000256" key="7">
    <source>
        <dbReference type="ARBA" id="ARBA00023163"/>
    </source>
</evidence>
<keyword evidence="4 9" id="KW-0808">Transferase</keyword>
<evidence type="ECO:0000256" key="1">
    <source>
        <dbReference type="ARBA" id="ARBA00009437"/>
    </source>
</evidence>
<dbReference type="InterPro" id="IPR017459">
    <property type="entry name" value="Glycosyl_Trfase_fam3_N_dom"/>
</dbReference>
<evidence type="ECO:0000256" key="4">
    <source>
        <dbReference type="ARBA" id="ARBA00022679"/>
    </source>
</evidence>
<reference evidence="9 10" key="1">
    <citation type="submission" date="2020-06" db="EMBL/GenBank/DDBJ databases">
        <title>Rhizobium sp.nov. isolated from the tomato plant.</title>
        <authorList>
            <person name="Thin K.K."/>
            <person name="Zhang X."/>
            <person name="He S."/>
        </authorList>
    </citation>
    <scope>NUCLEOTIDE SEQUENCE [LARGE SCALE GENOMIC DNA]</scope>
    <source>
        <strain evidence="9 10">DBTS2</strain>
    </source>
</reference>